<dbReference type="AlphaFoldDB" id="A0A6G1HS64"/>
<dbReference type="EMBL" id="ML996699">
    <property type="protein sequence ID" value="KAF2398842.1"/>
    <property type="molecule type" value="Genomic_DNA"/>
</dbReference>
<dbReference type="Proteomes" id="UP000799640">
    <property type="component" value="Unassembled WGS sequence"/>
</dbReference>
<proteinExistence type="predicted"/>
<organism evidence="1 2">
    <name type="scientific">Trichodelitschia bisporula</name>
    <dbReference type="NCBI Taxonomy" id="703511"/>
    <lineage>
        <taxon>Eukaryota</taxon>
        <taxon>Fungi</taxon>
        <taxon>Dikarya</taxon>
        <taxon>Ascomycota</taxon>
        <taxon>Pezizomycotina</taxon>
        <taxon>Dothideomycetes</taxon>
        <taxon>Dothideomycetes incertae sedis</taxon>
        <taxon>Phaeotrichales</taxon>
        <taxon>Phaeotrichaceae</taxon>
        <taxon>Trichodelitschia</taxon>
    </lineage>
</organism>
<evidence type="ECO:0000313" key="2">
    <source>
        <dbReference type="Proteomes" id="UP000799640"/>
    </source>
</evidence>
<keyword evidence="2" id="KW-1185">Reference proteome</keyword>
<accession>A0A6G1HS64</accession>
<gene>
    <name evidence="1" type="ORF">EJ06DRAFT_531918</name>
</gene>
<protein>
    <submittedName>
        <fullName evidence="1">Uncharacterized protein</fullName>
    </submittedName>
</protein>
<evidence type="ECO:0000313" key="1">
    <source>
        <dbReference type="EMBL" id="KAF2398842.1"/>
    </source>
</evidence>
<sequence length="73" mass="8219">MARSLRRSRCGPASVITKASWKGLEENHDDSEFTPKDAIVVTEADYSNFYASFEPSLDGMVCDGNDERYKDHT</sequence>
<reference evidence="1" key="1">
    <citation type="journal article" date="2020" name="Stud. Mycol.">
        <title>101 Dothideomycetes genomes: a test case for predicting lifestyles and emergence of pathogens.</title>
        <authorList>
            <person name="Haridas S."/>
            <person name="Albert R."/>
            <person name="Binder M."/>
            <person name="Bloem J."/>
            <person name="Labutti K."/>
            <person name="Salamov A."/>
            <person name="Andreopoulos B."/>
            <person name="Baker S."/>
            <person name="Barry K."/>
            <person name="Bills G."/>
            <person name="Bluhm B."/>
            <person name="Cannon C."/>
            <person name="Castanera R."/>
            <person name="Culley D."/>
            <person name="Daum C."/>
            <person name="Ezra D."/>
            <person name="Gonzalez J."/>
            <person name="Henrissat B."/>
            <person name="Kuo A."/>
            <person name="Liang C."/>
            <person name="Lipzen A."/>
            <person name="Lutzoni F."/>
            <person name="Magnuson J."/>
            <person name="Mondo S."/>
            <person name="Nolan M."/>
            <person name="Ohm R."/>
            <person name="Pangilinan J."/>
            <person name="Park H.-J."/>
            <person name="Ramirez L."/>
            <person name="Alfaro M."/>
            <person name="Sun H."/>
            <person name="Tritt A."/>
            <person name="Yoshinaga Y."/>
            <person name="Zwiers L.-H."/>
            <person name="Turgeon B."/>
            <person name="Goodwin S."/>
            <person name="Spatafora J."/>
            <person name="Crous P."/>
            <person name="Grigoriev I."/>
        </authorList>
    </citation>
    <scope>NUCLEOTIDE SEQUENCE</scope>
    <source>
        <strain evidence="1">CBS 262.69</strain>
    </source>
</reference>
<name>A0A6G1HS64_9PEZI</name>